<accession>A0A9W6FEX2</accession>
<reference evidence="1" key="1">
    <citation type="submission" date="2022-11" db="EMBL/GenBank/DDBJ databases">
        <title>Draft genome sequence of Sellimonas catena strain 12EGH17.</title>
        <authorList>
            <person name="Hisatomi A."/>
            <person name="Ohkuma M."/>
            <person name="Sakamoto M."/>
        </authorList>
    </citation>
    <scope>NUCLEOTIDE SEQUENCE</scope>
    <source>
        <strain evidence="1">12EGH17</strain>
    </source>
</reference>
<proteinExistence type="predicted"/>
<gene>
    <name evidence="1" type="ORF">Selli1_25850</name>
    <name evidence="2" type="ORF">Selli2_07580</name>
</gene>
<reference evidence="2 4" key="5">
    <citation type="journal article" date="2023" name="Int. J. Syst. Evol. Microbiol.">
        <title>Sellimonas catena sp. nov., isolated from human faeces.</title>
        <authorList>
            <person name="Hisatomi A."/>
            <person name="Ohkuma M."/>
            <person name="Sakamoto M."/>
        </authorList>
    </citation>
    <scope>NUCLEOTIDE SEQUENCE</scope>
    <source>
        <strain evidence="1 4">12EGH17</strain>
        <strain evidence="2">18CBH55</strain>
    </source>
</reference>
<reference evidence="2" key="4">
    <citation type="submission" date="2022-11" db="EMBL/GenBank/DDBJ databases">
        <title>Draft genome sequence of Sellimonas catena strain 18CBH55.</title>
        <authorList>
            <person name="Atsushi H."/>
            <person name="Moriya O."/>
            <person name="Mitsuo S."/>
        </authorList>
    </citation>
    <scope>NUCLEOTIDE SEQUENCE</scope>
    <source>
        <strain evidence="2">18CBH55</strain>
    </source>
</reference>
<organism evidence="2 3">
    <name type="scientific">Sellimonas catena</name>
    <dbReference type="NCBI Taxonomy" id="2994035"/>
    <lineage>
        <taxon>Bacteria</taxon>
        <taxon>Bacillati</taxon>
        <taxon>Bacillota</taxon>
        <taxon>Clostridia</taxon>
        <taxon>Lachnospirales</taxon>
        <taxon>Lachnospiraceae</taxon>
        <taxon>Sellimonas</taxon>
    </lineage>
</organism>
<dbReference type="Proteomes" id="UP001145094">
    <property type="component" value="Unassembled WGS sequence"/>
</dbReference>
<reference evidence="1" key="2">
    <citation type="submission" date="2022-11" db="EMBL/GenBank/DDBJ databases">
        <title>Draft genome sequence of Sellimonas catena strain 12EGH17.</title>
        <authorList>
            <person name="Atsushi H."/>
            <person name="Moriya O."/>
            <person name="Mitsuo S."/>
        </authorList>
    </citation>
    <scope>NUCLEOTIDE SEQUENCE</scope>
    <source>
        <strain evidence="1">12EGH17</strain>
    </source>
</reference>
<name>A0A9W6FEX2_9FIRM</name>
<keyword evidence="4" id="KW-1185">Reference proteome</keyword>
<protein>
    <submittedName>
        <fullName evidence="2">Uncharacterized protein</fullName>
    </submittedName>
</protein>
<evidence type="ECO:0000313" key="2">
    <source>
        <dbReference type="EMBL" id="GLG89331.1"/>
    </source>
</evidence>
<evidence type="ECO:0000313" key="1">
    <source>
        <dbReference type="EMBL" id="GLG05411.1"/>
    </source>
</evidence>
<dbReference type="Proteomes" id="UP001145145">
    <property type="component" value="Unassembled WGS sequence"/>
</dbReference>
<dbReference type="RefSeq" id="WP_118635755.1">
    <property type="nucleotide sequence ID" value="NZ_BSBO01000028.1"/>
</dbReference>
<dbReference type="EMBL" id="BSCH01000004">
    <property type="protein sequence ID" value="GLG89331.1"/>
    <property type="molecule type" value="Genomic_DNA"/>
</dbReference>
<dbReference type="EMBL" id="BSBO01000028">
    <property type="protein sequence ID" value="GLG05411.1"/>
    <property type="molecule type" value="Genomic_DNA"/>
</dbReference>
<evidence type="ECO:0000313" key="4">
    <source>
        <dbReference type="Proteomes" id="UP001145145"/>
    </source>
</evidence>
<sequence length="139" mass="15861">MEAVMMREDLKCAEEAGVQALESLYTVREKLNSAKKWGILDIFGGSMISTYMKHSRINEVEGMIEQARIRLTDFQKALRKVEVSPKLQTEISGFLTFADFAFDNPITDYLVQTKLQSLGEEVEDTIQLTEELLAHIRTQ</sequence>
<reference evidence="2" key="3">
    <citation type="submission" date="2022-11" db="EMBL/GenBank/DDBJ databases">
        <title>Draft genome sequence of Sellimonas catena strain 18CBH55.</title>
        <authorList>
            <person name="Hisatomi A."/>
            <person name="Ohkuma M."/>
            <person name="Sakamoto M."/>
        </authorList>
    </citation>
    <scope>NUCLEOTIDE SEQUENCE</scope>
    <source>
        <strain evidence="2">18CBH55</strain>
    </source>
</reference>
<comment type="caution">
    <text evidence="2">The sequence shown here is derived from an EMBL/GenBank/DDBJ whole genome shotgun (WGS) entry which is preliminary data.</text>
</comment>
<evidence type="ECO:0000313" key="3">
    <source>
        <dbReference type="Proteomes" id="UP001145094"/>
    </source>
</evidence>
<dbReference type="AlphaFoldDB" id="A0A9W6FEX2"/>